<comment type="caution">
    <text evidence="2">The sequence shown here is derived from an EMBL/GenBank/DDBJ whole genome shotgun (WGS) entry which is preliminary data.</text>
</comment>
<dbReference type="PANTHER" id="PTHR33119:SF1">
    <property type="entry name" value="FE2OG DIOXYGENASE DOMAIN-CONTAINING PROTEIN"/>
    <property type="match status" value="1"/>
</dbReference>
<dbReference type="AlphaFoldDB" id="A0AAD7N6N9"/>
<dbReference type="Pfam" id="PF14033">
    <property type="entry name" value="DUF4246"/>
    <property type="match status" value="1"/>
</dbReference>
<proteinExistence type="predicted"/>
<dbReference type="InterPro" id="IPR049192">
    <property type="entry name" value="DUF4246_C"/>
</dbReference>
<accession>A0AAD7N6N9</accession>
<dbReference type="PANTHER" id="PTHR33119">
    <property type="entry name" value="IFI3P"/>
    <property type="match status" value="1"/>
</dbReference>
<protein>
    <recommendedName>
        <fullName evidence="1">DUF4246 domain-containing protein</fullName>
    </recommendedName>
</protein>
<keyword evidence="3" id="KW-1185">Reference proteome</keyword>
<sequence>MYARLEERVRMYSDRCNGHQSRPGARLAQALRLPIQARRPSQPGHRKILAIFLVDPTKDPIVSATNIPPQQVEWAAEVFEAACDTPNSILATLPQELRDAVKDRFLEIFTTLKEMEAYRPELNGVCW</sequence>
<gene>
    <name evidence="2" type="ORF">DFH07DRAFT_830917</name>
</gene>
<organism evidence="2 3">
    <name type="scientific">Mycena maculata</name>
    <dbReference type="NCBI Taxonomy" id="230809"/>
    <lineage>
        <taxon>Eukaryota</taxon>
        <taxon>Fungi</taxon>
        <taxon>Dikarya</taxon>
        <taxon>Basidiomycota</taxon>
        <taxon>Agaricomycotina</taxon>
        <taxon>Agaricomycetes</taxon>
        <taxon>Agaricomycetidae</taxon>
        <taxon>Agaricales</taxon>
        <taxon>Marasmiineae</taxon>
        <taxon>Mycenaceae</taxon>
        <taxon>Mycena</taxon>
    </lineage>
</organism>
<evidence type="ECO:0000259" key="1">
    <source>
        <dbReference type="Pfam" id="PF14033"/>
    </source>
</evidence>
<dbReference type="InterPro" id="IPR025340">
    <property type="entry name" value="DUF4246"/>
</dbReference>
<evidence type="ECO:0000313" key="2">
    <source>
        <dbReference type="EMBL" id="KAJ7747675.1"/>
    </source>
</evidence>
<feature type="domain" description="DUF4246" evidence="1">
    <location>
        <begin position="39"/>
        <end position="77"/>
    </location>
</feature>
<dbReference type="EMBL" id="JARJLG010000093">
    <property type="protein sequence ID" value="KAJ7747675.1"/>
    <property type="molecule type" value="Genomic_DNA"/>
</dbReference>
<dbReference type="Proteomes" id="UP001215280">
    <property type="component" value="Unassembled WGS sequence"/>
</dbReference>
<evidence type="ECO:0000313" key="3">
    <source>
        <dbReference type="Proteomes" id="UP001215280"/>
    </source>
</evidence>
<reference evidence="2" key="1">
    <citation type="submission" date="2023-03" db="EMBL/GenBank/DDBJ databases">
        <title>Massive genome expansion in bonnet fungi (Mycena s.s.) driven by repeated elements and novel gene families across ecological guilds.</title>
        <authorList>
            <consortium name="Lawrence Berkeley National Laboratory"/>
            <person name="Harder C.B."/>
            <person name="Miyauchi S."/>
            <person name="Viragh M."/>
            <person name="Kuo A."/>
            <person name="Thoen E."/>
            <person name="Andreopoulos B."/>
            <person name="Lu D."/>
            <person name="Skrede I."/>
            <person name="Drula E."/>
            <person name="Henrissat B."/>
            <person name="Morin E."/>
            <person name="Kohler A."/>
            <person name="Barry K."/>
            <person name="LaButti K."/>
            <person name="Morin E."/>
            <person name="Salamov A."/>
            <person name="Lipzen A."/>
            <person name="Mereny Z."/>
            <person name="Hegedus B."/>
            <person name="Baldrian P."/>
            <person name="Stursova M."/>
            <person name="Weitz H."/>
            <person name="Taylor A."/>
            <person name="Grigoriev I.V."/>
            <person name="Nagy L.G."/>
            <person name="Martin F."/>
            <person name="Kauserud H."/>
        </authorList>
    </citation>
    <scope>NUCLEOTIDE SEQUENCE</scope>
    <source>
        <strain evidence="2">CBHHK188m</strain>
    </source>
</reference>
<name>A0AAD7N6N9_9AGAR</name>